<comment type="similarity">
    <text evidence="2">Belongs to the polyprenol kinase family.</text>
</comment>
<feature type="domain" description="MYND-type" evidence="18">
    <location>
        <begin position="808"/>
        <end position="850"/>
    </location>
</feature>
<dbReference type="EMBL" id="LSYV01000003">
    <property type="protein sequence ID" value="KXZ55848.1"/>
    <property type="molecule type" value="Genomic_DNA"/>
</dbReference>
<evidence type="ECO:0000256" key="9">
    <source>
        <dbReference type="ARBA" id="ARBA00022777"/>
    </source>
</evidence>
<comment type="catalytic activity">
    <reaction evidence="16">
        <text>phytol + CTP = phytyl phosphate + CDP + H(+)</text>
        <dbReference type="Rhea" id="RHEA:38055"/>
        <dbReference type="ChEBI" id="CHEBI:15378"/>
        <dbReference type="ChEBI" id="CHEBI:17327"/>
        <dbReference type="ChEBI" id="CHEBI:37563"/>
        <dbReference type="ChEBI" id="CHEBI:58069"/>
        <dbReference type="ChEBI" id="CHEBI:75483"/>
        <dbReference type="EC" id="2.7.1.182"/>
    </reaction>
</comment>
<keyword evidence="4" id="KW-0934">Plastid</keyword>
<dbReference type="PANTHER" id="PTHR32523:SF8">
    <property type="entry name" value="DOLICHOL KINASE"/>
    <property type="match status" value="1"/>
</dbReference>
<dbReference type="PROSITE" id="PS50865">
    <property type="entry name" value="ZF_MYND_2"/>
    <property type="match status" value="1"/>
</dbReference>
<evidence type="ECO:0000256" key="11">
    <source>
        <dbReference type="ARBA" id="ARBA00022946"/>
    </source>
</evidence>
<evidence type="ECO:0000256" key="8">
    <source>
        <dbReference type="ARBA" id="ARBA00022771"/>
    </source>
</evidence>
<evidence type="ECO:0000256" key="16">
    <source>
        <dbReference type="ARBA" id="ARBA00048889"/>
    </source>
</evidence>
<evidence type="ECO:0000256" key="17">
    <source>
        <dbReference type="PROSITE-ProRule" id="PRU00134"/>
    </source>
</evidence>
<evidence type="ECO:0000313" key="20">
    <source>
        <dbReference type="Proteomes" id="UP000075714"/>
    </source>
</evidence>
<dbReference type="InterPro" id="IPR002893">
    <property type="entry name" value="Znf_MYND"/>
</dbReference>
<keyword evidence="13" id="KW-0472">Membrane</keyword>
<keyword evidence="12" id="KW-1133">Transmembrane helix</keyword>
<evidence type="ECO:0000256" key="13">
    <source>
        <dbReference type="ARBA" id="ARBA00023136"/>
    </source>
</evidence>
<evidence type="ECO:0000256" key="3">
    <source>
        <dbReference type="ARBA" id="ARBA00022528"/>
    </source>
</evidence>
<dbReference type="EC" id="2.7.1.182" evidence="15"/>
<dbReference type="GO" id="GO:0009507">
    <property type="term" value="C:chloroplast"/>
    <property type="evidence" value="ECO:0007669"/>
    <property type="project" value="UniProtKB-SubCell"/>
</dbReference>
<comment type="pathway">
    <text evidence="14">Cofactor biosynthesis; tocopherol biosynthesis.</text>
</comment>
<dbReference type="GO" id="GO:0010276">
    <property type="term" value="F:phytol kinase activity"/>
    <property type="evidence" value="ECO:0007669"/>
    <property type="project" value="UniProtKB-EC"/>
</dbReference>
<evidence type="ECO:0000256" key="2">
    <source>
        <dbReference type="ARBA" id="ARBA00010794"/>
    </source>
</evidence>
<accession>A0A150H1X9</accession>
<evidence type="ECO:0000256" key="14">
    <source>
        <dbReference type="ARBA" id="ARBA00024015"/>
    </source>
</evidence>
<evidence type="ECO:0000256" key="6">
    <source>
        <dbReference type="ARBA" id="ARBA00022692"/>
    </source>
</evidence>
<dbReference type="Pfam" id="PF01753">
    <property type="entry name" value="zf-MYND"/>
    <property type="match status" value="1"/>
</dbReference>
<keyword evidence="11" id="KW-0809">Transit peptide</keyword>
<evidence type="ECO:0000256" key="1">
    <source>
        <dbReference type="ARBA" id="ARBA00004508"/>
    </source>
</evidence>
<sequence length="854" mass="88208">MQQALCDGMLVRQGGAATAERLLQQLSEHRLASAVAAVLGVYRRLWEERAAGDTGGAGAAAGPQSRHSSQSATDLLCLRSAAIYVHGLARSLNHVLVGRGTLERSRRRFNDAAFQTSPSVAQQLAVVFENSALLQELSGVLLVLPHPSDTDLPEAHGLVLTAAAALAFISHTMIISADSGTPWLPGGLDLSGPLLTPAVQRLQLCLLERFTRDHGGGGGERNGQGEGISPALSGPLQGGFGLDSYMVPTPAGAQEFIHTYLLTPALSSWEVLARLGKLPSPPRVAGAAGGPLAPAEMLDAAGAALGALHLMHCGSGTNGGPRVYTDFNLLLRARHAIRETVGAAPPRELEACKPAAQGALASLLAVACDVLEPEQRAAASSGRRGQGGARDEELLEGLLSIVSTGMEILAPMGTALGVQPLSQDQVSDMCRRLLRADWLRTADRTMRLLASTDLFSTATLLSYIYLLPSHVLIIREAASPSQAAQGAVMDAAAQALIDLTVTVAKVASISSAEGFRFQGAALAALIPQLLTSVMDTAFDAQHRTEANRGSGELVISEAVGAQLKGAAVLAWCAAARATTGVFEEAPREMGTLRGMGGGLPHMANALYAGVVSLADHLVPPYGLRAAHMPRLLRAMCRLVTQQPAPGAGVPPDGNIMAFAQSVIGSLLVLAAHDRHSAHVRSWLAAGGSGDASRGGARAGGAASAAAEGAEGCLAADVKALAKRLAALGQRGDAKVLVALQAAAARDSIARLVGSGEEAAAPEAAAGSALQESAEQLNAQWRQTAVAGHALPAIVGPVTLPQACSNPLCDNFSGASEAELRPRRCAGCRAARYCRPECQRQHWQEGHKEDCGKSG</sequence>
<dbReference type="GO" id="GO:0008270">
    <property type="term" value="F:zinc ion binding"/>
    <property type="evidence" value="ECO:0007669"/>
    <property type="project" value="UniProtKB-KW"/>
</dbReference>
<dbReference type="InterPro" id="IPR039606">
    <property type="entry name" value="Phytol/farnesol_kinase"/>
</dbReference>
<organism evidence="19 20">
    <name type="scientific">Gonium pectorale</name>
    <name type="common">Green alga</name>
    <dbReference type="NCBI Taxonomy" id="33097"/>
    <lineage>
        <taxon>Eukaryota</taxon>
        <taxon>Viridiplantae</taxon>
        <taxon>Chlorophyta</taxon>
        <taxon>core chlorophytes</taxon>
        <taxon>Chlorophyceae</taxon>
        <taxon>CS clade</taxon>
        <taxon>Chlamydomonadales</taxon>
        <taxon>Volvocaceae</taxon>
        <taxon>Gonium</taxon>
    </lineage>
</organism>
<dbReference type="Proteomes" id="UP000075714">
    <property type="component" value="Unassembled WGS sequence"/>
</dbReference>
<keyword evidence="8 17" id="KW-0863">Zinc-finger</keyword>
<keyword evidence="10" id="KW-0862">Zinc</keyword>
<evidence type="ECO:0000313" key="19">
    <source>
        <dbReference type="EMBL" id="KXZ55848.1"/>
    </source>
</evidence>
<dbReference type="SUPFAM" id="SSF144232">
    <property type="entry name" value="HIT/MYND zinc finger-like"/>
    <property type="match status" value="1"/>
</dbReference>
<comment type="caution">
    <text evidence="19">The sequence shown here is derived from an EMBL/GenBank/DDBJ whole genome shotgun (WGS) entry which is preliminary data.</text>
</comment>
<dbReference type="PANTHER" id="PTHR32523">
    <property type="entry name" value="PHYTOL KINASE 1, CHLOROPLASTIC"/>
    <property type="match status" value="1"/>
</dbReference>
<dbReference type="Gene3D" id="6.10.140.2220">
    <property type="match status" value="1"/>
</dbReference>
<evidence type="ECO:0000256" key="5">
    <source>
        <dbReference type="ARBA" id="ARBA00022679"/>
    </source>
</evidence>
<evidence type="ECO:0000259" key="18">
    <source>
        <dbReference type="PROSITE" id="PS50865"/>
    </source>
</evidence>
<dbReference type="AlphaFoldDB" id="A0A150H1X9"/>
<reference evidence="20" key="1">
    <citation type="journal article" date="2016" name="Nat. Commun.">
        <title>The Gonium pectorale genome demonstrates co-option of cell cycle regulation during the evolution of multicellularity.</title>
        <authorList>
            <person name="Hanschen E.R."/>
            <person name="Marriage T.N."/>
            <person name="Ferris P.J."/>
            <person name="Hamaji T."/>
            <person name="Toyoda A."/>
            <person name="Fujiyama A."/>
            <person name="Neme R."/>
            <person name="Noguchi H."/>
            <person name="Minakuchi Y."/>
            <person name="Suzuki M."/>
            <person name="Kawai-Toyooka H."/>
            <person name="Smith D.R."/>
            <person name="Sparks H."/>
            <person name="Anderson J."/>
            <person name="Bakaric R."/>
            <person name="Luria V."/>
            <person name="Karger A."/>
            <person name="Kirschner M.W."/>
            <person name="Durand P.M."/>
            <person name="Michod R.E."/>
            <person name="Nozaki H."/>
            <person name="Olson B.J."/>
        </authorList>
    </citation>
    <scope>NUCLEOTIDE SEQUENCE [LARGE SCALE GENOMIC DNA]</scope>
    <source>
        <strain evidence="20">NIES-2863</strain>
    </source>
</reference>
<evidence type="ECO:0000256" key="4">
    <source>
        <dbReference type="ARBA" id="ARBA00022640"/>
    </source>
</evidence>
<name>A0A150H1X9_GONPE</name>
<gene>
    <name evidence="19" type="ORF">GPECTOR_2g1399</name>
</gene>
<proteinExistence type="inferred from homology"/>
<evidence type="ECO:0000256" key="12">
    <source>
        <dbReference type="ARBA" id="ARBA00022989"/>
    </source>
</evidence>
<keyword evidence="6" id="KW-0812">Transmembrane</keyword>
<evidence type="ECO:0000256" key="15">
    <source>
        <dbReference type="ARBA" id="ARBA00039024"/>
    </source>
</evidence>
<comment type="subcellular location">
    <subcellularLocation>
        <location evidence="1">Plastid</location>
        <location evidence="1">Chloroplast membrane</location>
        <topology evidence="1">Multi-pass membrane protein</topology>
    </subcellularLocation>
</comment>
<keyword evidence="3" id="KW-0150">Chloroplast</keyword>
<keyword evidence="20" id="KW-1185">Reference proteome</keyword>
<protein>
    <recommendedName>
        <fullName evidence="15">phytol kinase</fullName>
        <ecNumber evidence="15">2.7.1.182</ecNumber>
    </recommendedName>
</protein>
<evidence type="ECO:0000256" key="10">
    <source>
        <dbReference type="ARBA" id="ARBA00022833"/>
    </source>
</evidence>
<keyword evidence="5" id="KW-0808">Transferase</keyword>
<dbReference type="GO" id="GO:0016020">
    <property type="term" value="C:membrane"/>
    <property type="evidence" value="ECO:0007669"/>
    <property type="project" value="UniProtKB-SubCell"/>
</dbReference>
<keyword evidence="9" id="KW-0418">Kinase</keyword>
<evidence type="ECO:0000256" key="7">
    <source>
        <dbReference type="ARBA" id="ARBA00022723"/>
    </source>
</evidence>
<keyword evidence="7" id="KW-0479">Metal-binding</keyword>